<reference evidence="2 3" key="1">
    <citation type="submission" date="2019-06" db="EMBL/GenBank/DDBJ databases">
        <title>Sorghum-associated microbial communities from plants grown in Nebraska, USA.</title>
        <authorList>
            <person name="Schachtman D."/>
        </authorList>
    </citation>
    <scope>NUCLEOTIDE SEQUENCE [LARGE SCALE GENOMIC DNA]</scope>
    <source>
        <strain evidence="2 3">1225</strain>
    </source>
</reference>
<keyword evidence="3" id="KW-1185">Reference proteome</keyword>
<comment type="caution">
    <text evidence="2">The sequence shown here is derived from an EMBL/GenBank/DDBJ whole genome shotgun (WGS) entry which is preliminary data.</text>
</comment>
<evidence type="ECO:0000259" key="1">
    <source>
        <dbReference type="Pfam" id="PF08878"/>
    </source>
</evidence>
<dbReference type="EMBL" id="VIWP01000018">
    <property type="protein sequence ID" value="TWF43863.1"/>
    <property type="molecule type" value="Genomic_DNA"/>
</dbReference>
<dbReference type="OrthoDB" id="4964195at2"/>
<feature type="domain" description="Anti-bacteriophage protein A/HamA C-terminal" evidence="1">
    <location>
        <begin position="28"/>
        <end position="293"/>
    </location>
</feature>
<accession>A0A561Q0I2</accession>
<evidence type="ECO:0000313" key="3">
    <source>
        <dbReference type="Proteomes" id="UP000320653"/>
    </source>
</evidence>
<dbReference type="AlphaFoldDB" id="A0A561Q0I2"/>
<evidence type="ECO:0000313" key="2">
    <source>
        <dbReference type="EMBL" id="TWF43863.1"/>
    </source>
</evidence>
<proteinExistence type="predicted"/>
<dbReference type="InterPro" id="IPR014976">
    <property type="entry name" value="AbpA_HamA_C"/>
</dbReference>
<sequence length="300" mass="33855">MVVLSLSPYPALIWVQMTSILYPSQFLQVRVQKLAGNPEYVTLCAGYEGKKWRSPQMAEDLMSWVPYAALSQEDQLAFGLHNYRTFIQRAAYHIYAKKDETRGEVGELLLHQACVQYHNATPVVCKLILKTSPNDVVKGYDGVYVVANQDDIEIWLGEAKFYKDAKSAVAAAVKSIKDHFLPAFINAEKAMIVGHITKDTPYYDQLVHLFLNQTSADKLFSKAVFPVLVTYESESIAGHISVCSELEEALKEEAEDISSKFGELIKQYGLKLQLILIPLLSKEELLHQFDTRLEAHIVKP</sequence>
<protein>
    <submittedName>
        <fullName evidence="2">Uncharacterized protein DUF1837</fullName>
    </submittedName>
</protein>
<name>A0A561Q0I2_9HYPH</name>
<gene>
    <name evidence="2" type="ORF">FHW37_11815</name>
</gene>
<dbReference type="Pfam" id="PF08878">
    <property type="entry name" value="HamA"/>
    <property type="match status" value="1"/>
</dbReference>
<dbReference type="Proteomes" id="UP000320653">
    <property type="component" value="Unassembled WGS sequence"/>
</dbReference>
<organism evidence="2 3">
    <name type="scientific">Neorhizobium alkalisoli</name>
    <dbReference type="NCBI Taxonomy" id="528178"/>
    <lineage>
        <taxon>Bacteria</taxon>
        <taxon>Pseudomonadati</taxon>
        <taxon>Pseudomonadota</taxon>
        <taxon>Alphaproteobacteria</taxon>
        <taxon>Hyphomicrobiales</taxon>
        <taxon>Rhizobiaceae</taxon>
        <taxon>Rhizobium/Agrobacterium group</taxon>
        <taxon>Neorhizobium</taxon>
    </lineage>
</organism>